<dbReference type="EMBL" id="CATQJL010000001">
    <property type="protein sequence ID" value="CAJ0590185.1"/>
    <property type="molecule type" value="Genomic_DNA"/>
</dbReference>
<dbReference type="PANTHER" id="PTHR31562">
    <property type="entry name" value="PROTEIN CBG18972"/>
    <property type="match status" value="1"/>
</dbReference>
<dbReference type="Gene3D" id="3.90.550.10">
    <property type="entry name" value="Spore Coat Polysaccharide Biosynthesis Protein SpsA, Chain A"/>
    <property type="match status" value="1"/>
</dbReference>
<dbReference type="PANTHER" id="PTHR31562:SF9">
    <property type="entry name" value="GLYCOSYLTRANSFERASE FAMILY 8 PROTEIN"/>
    <property type="match status" value="1"/>
</dbReference>
<protein>
    <submittedName>
        <fullName evidence="1">Uncharacterized protein</fullName>
    </submittedName>
</protein>
<evidence type="ECO:0000313" key="1">
    <source>
        <dbReference type="EMBL" id="CAJ0590185.1"/>
    </source>
</evidence>
<dbReference type="AlphaFoldDB" id="A0AA36GK11"/>
<dbReference type="InterPro" id="IPR004988">
    <property type="entry name" value="DUF273"/>
</dbReference>
<keyword evidence="2" id="KW-1185">Reference proteome</keyword>
<accession>A0AA36GK11</accession>
<organism evidence="1 2">
    <name type="scientific">Cylicocyclus nassatus</name>
    <name type="common">Nematode worm</name>
    <dbReference type="NCBI Taxonomy" id="53992"/>
    <lineage>
        <taxon>Eukaryota</taxon>
        <taxon>Metazoa</taxon>
        <taxon>Ecdysozoa</taxon>
        <taxon>Nematoda</taxon>
        <taxon>Chromadorea</taxon>
        <taxon>Rhabditida</taxon>
        <taxon>Rhabditina</taxon>
        <taxon>Rhabditomorpha</taxon>
        <taxon>Strongyloidea</taxon>
        <taxon>Strongylidae</taxon>
        <taxon>Cylicocyclus</taxon>
    </lineage>
</organism>
<proteinExistence type="predicted"/>
<dbReference type="InterPro" id="IPR029044">
    <property type="entry name" value="Nucleotide-diphossugar_trans"/>
</dbReference>
<dbReference type="Proteomes" id="UP001176961">
    <property type="component" value="Unassembled WGS sequence"/>
</dbReference>
<evidence type="ECO:0000313" key="2">
    <source>
        <dbReference type="Proteomes" id="UP001176961"/>
    </source>
</evidence>
<sequence length="269" mass="32466">MDSMECYALQNNYTYLRLIGADFKEICEQNHINFQRHCIVAHILKSYNFTWVLHVDADVGVVNERRRLEEYIKEDLDIIFHERFFNFEVGAASYFARKSDFSKIFLRGWADYSFRLPQHFHSDNAALHMWLVELFAPNAPFTPPAGHYGKEEVLRNATLSRVFIYRKGEGWLRDSWLTNSHWSPEIDFMFHHRKEKWKKQFNVTQIKVLQGPRFDWCDTLTSPLDLDKCRRERRRKDVEELRRDHLQFLYKFASRLTRTWSDEDVQDTK</sequence>
<gene>
    <name evidence="1" type="ORF">CYNAS_LOCUS2168</name>
</gene>
<dbReference type="Pfam" id="PF03314">
    <property type="entry name" value="DUF273"/>
    <property type="match status" value="2"/>
</dbReference>
<reference evidence="1" key="1">
    <citation type="submission" date="2023-07" db="EMBL/GenBank/DDBJ databases">
        <authorList>
            <consortium name="CYATHOMIX"/>
        </authorList>
    </citation>
    <scope>NUCLEOTIDE SEQUENCE</scope>
    <source>
        <strain evidence="1">N/A</strain>
    </source>
</reference>
<name>A0AA36GK11_CYLNA</name>
<comment type="caution">
    <text evidence="1">The sequence shown here is derived from an EMBL/GenBank/DDBJ whole genome shotgun (WGS) entry which is preliminary data.</text>
</comment>